<keyword evidence="3" id="KW-1185">Reference proteome</keyword>
<reference evidence="2 3" key="1">
    <citation type="submission" date="2024-05" db="EMBL/GenBank/DDBJ databases">
        <title>Genome sequencing and assembly of Indian major carp, Cirrhinus mrigala (Hamilton, 1822).</title>
        <authorList>
            <person name="Mohindra V."/>
            <person name="Chowdhury L.M."/>
            <person name="Lal K."/>
            <person name="Jena J.K."/>
        </authorList>
    </citation>
    <scope>NUCLEOTIDE SEQUENCE [LARGE SCALE GENOMIC DNA]</scope>
    <source>
        <strain evidence="2">CM1030</strain>
        <tissue evidence="2">Blood</tissue>
    </source>
</reference>
<dbReference type="Proteomes" id="UP001529510">
    <property type="component" value="Unassembled WGS sequence"/>
</dbReference>
<feature type="non-terminal residue" evidence="2">
    <location>
        <position position="336"/>
    </location>
</feature>
<organism evidence="2 3">
    <name type="scientific">Cirrhinus mrigala</name>
    <name type="common">Mrigala</name>
    <dbReference type="NCBI Taxonomy" id="683832"/>
    <lineage>
        <taxon>Eukaryota</taxon>
        <taxon>Metazoa</taxon>
        <taxon>Chordata</taxon>
        <taxon>Craniata</taxon>
        <taxon>Vertebrata</taxon>
        <taxon>Euteleostomi</taxon>
        <taxon>Actinopterygii</taxon>
        <taxon>Neopterygii</taxon>
        <taxon>Teleostei</taxon>
        <taxon>Ostariophysi</taxon>
        <taxon>Cypriniformes</taxon>
        <taxon>Cyprinidae</taxon>
        <taxon>Labeoninae</taxon>
        <taxon>Labeonini</taxon>
        <taxon>Cirrhinus</taxon>
    </lineage>
</organism>
<feature type="region of interest" description="Disordered" evidence="1">
    <location>
        <begin position="1"/>
        <end position="21"/>
    </location>
</feature>
<comment type="caution">
    <text evidence="2">The sequence shown here is derived from an EMBL/GenBank/DDBJ whole genome shotgun (WGS) entry which is preliminary data.</text>
</comment>
<name>A0ABD0PTY4_CIRMR</name>
<protein>
    <submittedName>
        <fullName evidence="2">Uncharacterized protein</fullName>
    </submittedName>
</protein>
<evidence type="ECO:0000256" key="1">
    <source>
        <dbReference type="SAM" id="MobiDB-lite"/>
    </source>
</evidence>
<proteinExistence type="predicted"/>
<accession>A0ABD0PTY4</accession>
<feature type="compositionally biased region" description="Acidic residues" evidence="1">
    <location>
        <begin position="1"/>
        <end position="10"/>
    </location>
</feature>
<evidence type="ECO:0000313" key="2">
    <source>
        <dbReference type="EMBL" id="KAL0177499.1"/>
    </source>
</evidence>
<dbReference type="AlphaFoldDB" id="A0ABD0PTY4"/>
<dbReference type="EMBL" id="JAMKFB020000013">
    <property type="protein sequence ID" value="KAL0177499.1"/>
    <property type="molecule type" value="Genomic_DNA"/>
</dbReference>
<evidence type="ECO:0000313" key="3">
    <source>
        <dbReference type="Proteomes" id="UP001529510"/>
    </source>
</evidence>
<sequence>MPEPTADGEPEPAAVDEPLPHGVTEQRIATDPGLHMMSVQVFEPATTPTTRENAEASVIAERSSAQCNMAEGEMVADLGLFEAEGVFDWDLYADLPPLLLPSTELSETAMPELSPEWALLPELSPEEAYKCPPSHLLIPPPPLLSGSPSPSTLHLCSRLTTGLPVSIGVAAGGSLVSASSLRVQDSASAHRPMAPSSLLSDMARQSTGSTRLPRPSSYTLGCRQASCAWGLHSSGFTSSLCPSGSIRLLHPSASTLVLCLSGSTTASRIHASTSVAGAIGSTLTLRILLLFTLAHRLSVSASGSSTTCSTAVGRWSAPWSHQPFLLHGASLCQLHH</sequence>
<gene>
    <name evidence="2" type="ORF">M9458_026393</name>
</gene>